<dbReference type="Pfam" id="PF00069">
    <property type="entry name" value="Pkinase"/>
    <property type="match status" value="1"/>
</dbReference>
<dbReference type="PANTHER" id="PTHR47634:SF9">
    <property type="entry name" value="PROTEIN KINASE DOMAIN-CONTAINING PROTEIN-RELATED"/>
    <property type="match status" value="1"/>
</dbReference>
<dbReference type="PROSITE" id="PS50011">
    <property type="entry name" value="PROTEIN_KINASE_DOM"/>
    <property type="match status" value="1"/>
</dbReference>
<evidence type="ECO:0000256" key="1">
    <source>
        <dbReference type="ARBA" id="ARBA00012513"/>
    </source>
</evidence>
<comment type="catalytic activity">
    <reaction evidence="7">
        <text>L-threonyl-[protein] + ATP = O-phospho-L-threonyl-[protein] + ADP + H(+)</text>
        <dbReference type="Rhea" id="RHEA:46608"/>
        <dbReference type="Rhea" id="RHEA-COMP:11060"/>
        <dbReference type="Rhea" id="RHEA-COMP:11605"/>
        <dbReference type="ChEBI" id="CHEBI:15378"/>
        <dbReference type="ChEBI" id="CHEBI:30013"/>
        <dbReference type="ChEBI" id="CHEBI:30616"/>
        <dbReference type="ChEBI" id="CHEBI:61977"/>
        <dbReference type="ChEBI" id="CHEBI:456216"/>
        <dbReference type="EC" id="2.7.11.1"/>
    </reaction>
</comment>
<gene>
    <name evidence="12" type="ORF">F5X68DRAFT_269510</name>
</gene>
<dbReference type="OrthoDB" id="5979581at2759"/>
<accession>A0A9P8V902</accession>
<evidence type="ECO:0000256" key="5">
    <source>
        <dbReference type="ARBA" id="ARBA00022777"/>
    </source>
</evidence>
<dbReference type="SUPFAM" id="SSF56112">
    <property type="entry name" value="Protein kinase-like (PK-like)"/>
    <property type="match status" value="1"/>
</dbReference>
<dbReference type="EMBL" id="JAGSXJ010000016">
    <property type="protein sequence ID" value="KAH6685045.1"/>
    <property type="molecule type" value="Genomic_DNA"/>
</dbReference>
<dbReference type="Proteomes" id="UP000770015">
    <property type="component" value="Unassembled WGS sequence"/>
</dbReference>
<evidence type="ECO:0000256" key="6">
    <source>
        <dbReference type="ARBA" id="ARBA00022840"/>
    </source>
</evidence>
<evidence type="ECO:0000259" key="11">
    <source>
        <dbReference type="PROSITE" id="PS50011"/>
    </source>
</evidence>
<sequence length="410" mass="46153">MVSVLRRLSWFGLPWRPLAFSNSNRRPLIPLGKKVEEELLPDYKASRYYPVIIGQILRDRYQIVGKLGFGASSTVWLARDLEARRHVALKLFVQSESMGKQLDHEISMYKRVSSSSSTHPGRGAVRELLDSFDVTGPDGSHRCLVHPPLWESVLGFLHRNPAKKLPAPVLAFVLHRLFLALDFLHTDCRIIHTDIKADNIMFGIGDDSVFTAFEEQELLNPSPRKTIDGRTIYLSRELQVPKTWGAPVLCDLGSAVSGDVEHLEDVQPDIHRAPEVILEAPWSCQIDIWNAGCMIWDLFQGGHLFTGHDLEHQKYRSRAHLAEIIALIGPPPQTLLQTGRSSLKFFTEAGELRPGAAPPTILPLEDRDIGLQGGSREKFLSLMQKMLQWEAADRASAKELADDPWIIENM</sequence>
<evidence type="ECO:0000313" key="12">
    <source>
        <dbReference type="EMBL" id="KAH6685045.1"/>
    </source>
</evidence>
<feature type="domain" description="Protein kinase" evidence="11">
    <location>
        <begin position="61"/>
        <end position="406"/>
    </location>
</feature>
<dbReference type="GO" id="GO:0050684">
    <property type="term" value="P:regulation of mRNA processing"/>
    <property type="evidence" value="ECO:0007669"/>
    <property type="project" value="TreeGrafter"/>
</dbReference>
<dbReference type="GO" id="GO:0005634">
    <property type="term" value="C:nucleus"/>
    <property type="evidence" value="ECO:0007669"/>
    <property type="project" value="TreeGrafter"/>
</dbReference>
<keyword evidence="4 9" id="KW-0547">Nucleotide-binding</keyword>
<dbReference type="InterPro" id="IPR051334">
    <property type="entry name" value="SRPK"/>
</dbReference>
<evidence type="ECO:0000256" key="9">
    <source>
        <dbReference type="PROSITE-ProRule" id="PRU10141"/>
    </source>
</evidence>
<evidence type="ECO:0000256" key="3">
    <source>
        <dbReference type="ARBA" id="ARBA00022679"/>
    </source>
</evidence>
<keyword evidence="2 10" id="KW-0723">Serine/threonine-protein kinase</keyword>
<dbReference type="GO" id="GO:0005737">
    <property type="term" value="C:cytoplasm"/>
    <property type="evidence" value="ECO:0007669"/>
    <property type="project" value="TreeGrafter"/>
</dbReference>
<keyword evidence="5 12" id="KW-0418">Kinase</keyword>
<evidence type="ECO:0000256" key="2">
    <source>
        <dbReference type="ARBA" id="ARBA00022527"/>
    </source>
</evidence>
<comment type="caution">
    <text evidence="12">The sequence shown here is derived from an EMBL/GenBank/DDBJ whole genome shotgun (WGS) entry which is preliminary data.</text>
</comment>
<dbReference type="GO" id="GO:0000245">
    <property type="term" value="P:spliceosomal complex assembly"/>
    <property type="evidence" value="ECO:0007669"/>
    <property type="project" value="TreeGrafter"/>
</dbReference>
<evidence type="ECO:0000256" key="7">
    <source>
        <dbReference type="ARBA" id="ARBA00047899"/>
    </source>
</evidence>
<dbReference type="Gene3D" id="1.10.510.10">
    <property type="entry name" value="Transferase(Phosphotransferase) domain 1"/>
    <property type="match status" value="1"/>
</dbReference>
<dbReference type="AlphaFoldDB" id="A0A9P8V902"/>
<evidence type="ECO:0000256" key="8">
    <source>
        <dbReference type="ARBA" id="ARBA00048679"/>
    </source>
</evidence>
<dbReference type="EC" id="2.7.11.1" evidence="1"/>
<evidence type="ECO:0000256" key="10">
    <source>
        <dbReference type="RuleBase" id="RU000304"/>
    </source>
</evidence>
<proteinExistence type="inferred from homology"/>
<dbReference type="SMART" id="SM00220">
    <property type="entry name" value="S_TKc"/>
    <property type="match status" value="1"/>
</dbReference>
<dbReference type="Gene3D" id="3.30.200.20">
    <property type="entry name" value="Phosphorylase Kinase, domain 1"/>
    <property type="match status" value="1"/>
</dbReference>
<comment type="catalytic activity">
    <reaction evidence="8">
        <text>L-seryl-[protein] + ATP = O-phospho-L-seryl-[protein] + ADP + H(+)</text>
        <dbReference type="Rhea" id="RHEA:17989"/>
        <dbReference type="Rhea" id="RHEA-COMP:9863"/>
        <dbReference type="Rhea" id="RHEA-COMP:11604"/>
        <dbReference type="ChEBI" id="CHEBI:15378"/>
        <dbReference type="ChEBI" id="CHEBI:29999"/>
        <dbReference type="ChEBI" id="CHEBI:30616"/>
        <dbReference type="ChEBI" id="CHEBI:83421"/>
        <dbReference type="ChEBI" id="CHEBI:456216"/>
        <dbReference type="EC" id="2.7.11.1"/>
    </reaction>
</comment>
<dbReference type="PANTHER" id="PTHR47634">
    <property type="entry name" value="PROTEIN KINASE DOMAIN-CONTAINING PROTEIN-RELATED"/>
    <property type="match status" value="1"/>
</dbReference>
<comment type="similarity">
    <text evidence="10">Belongs to the protein kinase superfamily.</text>
</comment>
<dbReference type="InterPro" id="IPR017441">
    <property type="entry name" value="Protein_kinase_ATP_BS"/>
</dbReference>
<name>A0A9P8V902_9PEZI</name>
<dbReference type="PROSITE" id="PS00108">
    <property type="entry name" value="PROTEIN_KINASE_ST"/>
    <property type="match status" value="1"/>
</dbReference>
<feature type="binding site" evidence="9">
    <location>
        <position position="90"/>
    </location>
    <ligand>
        <name>ATP</name>
        <dbReference type="ChEBI" id="CHEBI:30616"/>
    </ligand>
</feature>
<dbReference type="InterPro" id="IPR011009">
    <property type="entry name" value="Kinase-like_dom_sf"/>
</dbReference>
<protein>
    <recommendedName>
        <fullName evidence="1">non-specific serine/threonine protein kinase</fullName>
        <ecNumber evidence="1">2.7.11.1</ecNumber>
    </recommendedName>
</protein>
<evidence type="ECO:0000313" key="13">
    <source>
        <dbReference type="Proteomes" id="UP000770015"/>
    </source>
</evidence>
<keyword evidence="6 9" id="KW-0067">ATP-binding</keyword>
<dbReference type="GO" id="GO:0004674">
    <property type="term" value="F:protein serine/threonine kinase activity"/>
    <property type="evidence" value="ECO:0007669"/>
    <property type="project" value="UniProtKB-KW"/>
</dbReference>
<keyword evidence="13" id="KW-1185">Reference proteome</keyword>
<dbReference type="PROSITE" id="PS00107">
    <property type="entry name" value="PROTEIN_KINASE_ATP"/>
    <property type="match status" value="1"/>
</dbReference>
<dbReference type="GO" id="GO:0005524">
    <property type="term" value="F:ATP binding"/>
    <property type="evidence" value="ECO:0007669"/>
    <property type="project" value="UniProtKB-UniRule"/>
</dbReference>
<evidence type="ECO:0000256" key="4">
    <source>
        <dbReference type="ARBA" id="ARBA00022741"/>
    </source>
</evidence>
<dbReference type="InterPro" id="IPR000719">
    <property type="entry name" value="Prot_kinase_dom"/>
</dbReference>
<organism evidence="12 13">
    <name type="scientific">Plectosphaerella plurivora</name>
    <dbReference type="NCBI Taxonomy" id="936078"/>
    <lineage>
        <taxon>Eukaryota</taxon>
        <taxon>Fungi</taxon>
        <taxon>Dikarya</taxon>
        <taxon>Ascomycota</taxon>
        <taxon>Pezizomycotina</taxon>
        <taxon>Sordariomycetes</taxon>
        <taxon>Hypocreomycetidae</taxon>
        <taxon>Glomerellales</taxon>
        <taxon>Plectosphaerellaceae</taxon>
        <taxon>Plectosphaerella</taxon>
    </lineage>
</organism>
<reference evidence="12" key="1">
    <citation type="journal article" date="2021" name="Nat. Commun.">
        <title>Genetic determinants of endophytism in the Arabidopsis root mycobiome.</title>
        <authorList>
            <person name="Mesny F."/>
            <person name="Miyauchi S."/>
            <person name="Thiergart T."/>
            <person name="Pickel B."/>
            <person name="Atanasova L."/>
            <person name="Karlsson M."/>
            <person name="Huettel B."/>
            <person name="Barry K.W."/>
            <person name="Haridas S."/>
            <person name="Chen C."/>
            <person name="Bauer D."/>
            <person name="Andreopoulos W."/>
            <person name="Pangilinan J."/>
            <person name="LaButti K."/>
            <person name="Riley R."/>
            <person name="Lipzen A."/>
            <person name="Clum A."/>
            <person name="Drula E."/>
            <person name="Henrissat B."/>
            <person name="Kohler A."/>
            <person name="Grigoriev I.V."/>
            <person name="Martin F.M."/>
            <person name="Hacquard S."/>
        </authorList>
    </citation>
    <scope>NUCLEOTIDE SEQUENCE</scope>
    <source>
        <strain evidence="12">MPI-SDFR-AT-0117</strain>
    </source>
</reference>
<keyword evidence="3" id="KW-0808">Transferase</keyword>
<dbReference type="InterPro" id="IPR008271">
    <property type="entry name" value="Ser/Thr_kinase_AS"/>
</dbReference>